<dbReference type="OrthoDB" id="18978at2759"/>
<sequence length="472" mass="51523">MHDLRLKVLRESGKTVSKKAKSRPESARASMRNSPNVSPGHSQINSPAHSRAGSRYASEDEGSDSDYDDGMTMSTLSNHSDTALDEATEPNWAQLLQDRIVELQDRKRTNTQRREATLMSYLHLVKHHYGGRQVSNSLQDIVTALMKNTRSGGSSLERLMSLKSLSATLLTTPSDALFDDIYPQLEKTLEDDDDNDVKAAAIWAMAVTTMYGGGGEESASELLEYLVTIVESDGEAVGAADSGDVVTSALEAWAFVASQVDDITENVYSAIEAFVEQLDSTDVEVQASAGFNIAFIFEAARDHEEETGEPMNLQYDPKKLIALMAEASKPSVKQTARRDRRHLRKQFASIVSSLEHGKGPGYSSASRPAFNPHTGGTKADPGAGRRGDDDDGENRAFGYREKLRLGSTVVLIDSWSLMARVEATKIILGGGLPTHFNDNPTVAELLDNAETEEAAAQLYAVRPNKSAKHMRR</sequence>
<dbReference type="InterPro" id="IPR011989">
    <property type="entry name" value="ARM-like"/>
</dbReference>
<dbReference type="Pfam" id="PF05004">
    <property type="entry name" value="IFRD"/>
    <property type="match status" value="1"/>
</dbReference>
<dbReference type="InterPro" id="IPR016024">
    <property type="entry name" value="ARM-type_fold"/>
</dbReference>
<organism evidence="4 5">
    <name type="scientific">Colletotrichum fioriniae PJ7</name>
    <dbReference type="NCBI Taxonomy" id="1445577"/>
    <lineage>
        <taxon>Eukaryota</taxon>
        <taxon>Fungi</taxon>
        <taxon>Dikarya</taxon>
        <taxon>Ascomycota</taxon>
        <taxon>Pezizomycotina</taxon>
        <taxon>Sordariomycetes</taxon>
        <taxon>Hypocreomycetidae</taxon>
        <taxon>Glomerellales</taxon>
        <taxon>Glomerellaceae</taxon>
        <taxon>Colletotrichum</taxon>
        <taxon>Colletotrichum acutatum species complex</taxon>
    </lineage>
</organism>
<proteinExistence type="inferred from homology"/>
<evidence type="ECO:0000313" key="4">
    <source>
        <dbReference type="EMBL" id="EXF78139.1"/>
    </source>
</evidence>
<dbReference type="InterPro" id="IPR039777">
    <property type="entry name" value="IFRD"/>
</dbReference>
<dbReference type="PANTHER" id="PTHR12354">
    <property type="entry name" value="INTERFERON-RELATED DEVELOPMENTAL REGULATOR"/>
    <property type="match status" value="1"/>
</dbReference>
<feature type="domain" description="Interferon-related developmental regulator N-terminal" evidence="3">
    <location>
        <begin position="72"/>
        <end position="355"/>
    </location>
</feature>
<dbReference type="Proteomes" id="UP000020467">
    <property type="component" value="Unassembled WGS sequence"/>
</dbReference>
<feature type="compositionally biased region" description="Acidic residues" evidence="2">
    <location>
        <begin position="59"/>
        <end position="69"/>
    </location>
</feature>
<dbReference type="KEGG" id="cfj:CFIO01_04484"/>
<evidence type="ECO:0000256" key="1">
    <source>
        <dbReference type="ARBA" id="ARBA00008828"/>
    </source>
</evidence>
<feature type="compositionally biased region" description="Polar residues" evidence="2">
    <location>
        <begin position="72"/>
        <end position="81"/>
    </location>
</feature>
<reference evidence="4 5" key="1">
    <citation type="submission" date="2014-02" db="EMBL/GenBank/DDBJ databases">
        <title>The genome sequence of Colletotrichum fioriniae PJ7.</title>
        <authorList>
            <person name="Baroncelli R."/>
            <person name="Thon M.R."/>
        </authorList>
    </citation>
    <scope>NUCLEOTIDE SEQUENCE [LARGE SCALE GENOMIC DNA]</scope>
    <source>
        <strain evidence="4 5">PJ7</strain>
    </source>
</reference>
<dbReference type="PANTHER" id="PTHR12354:SF1">
    <property type="entry name" value="INTERFERON-RELATED DEVELOPMENTAL REGULATOR 1"/>
    <property type="match status" value="1"/>
</dbReference>
<feature type="region of interest" description="Disordered" evidence="2">
    <location>
        <begin position="1"/>
        <end position="84"/>
    </location>
</feature>
<dbReference type="InterPro" id="IPR007701">
    <property type="entry name" value="Interferon-rel_develop_reg_N"/>
</dbReference>
<evidence type="ECO:0000313" key="5">
    <source>
        <dbReference type="Proteomes" id="UP000020467"/>
    </source>
</evidence>
<dbReference type="HOGENOM" id="CLU_039188_0_0_1"/>
<name>A0A010RJT3_9PEZI</name>
<keyword evidence="5" id="KW-1185">Reference proteome</keyword>
<dbReference type="AlphaFoldDB" id="A0A010RJT3"/>
<feature type="region of interest" description="Disordered" evidence="2">
    <location>
        <begin position="354"/>
        <end position="393"/>
    </location>
</feature>
<evidence type="ECO:0000256" key="2">
    <source>
        <dbReference type="SAM" id="MobiDB-lite"/>
    </source>
</evidence>
<dbReference type="SUPFAM" id="SSF48371">
    <property type="entry name" value="ARM repeat"/>
    <property type="match status" value="1"/>
</dbReference>
<dbReference type="Gene3D" id="1.25.10.10">
    <property type="entry name" value="Leucine-rich Repeat Variant"/>
    <property type="match status" value="1"/>
</dbReference>
<feature type="compositionally biased region" description="Polar residues" evidence="2">
    <location>
        <begin position="31"/>
        <end position="48"/>
    </location>
</feature>
<comment type="similarity">
    <text evidence="1">Belongs to the IFRD family.</text>
</comment>
<feature type="compositionally biased region" description="Basic and acidic residues" evidence="2">
    <location>
        <begin position="1"/>
        <end position="13"/>
    </location>
</feature>
<evidence type="ECO:0000259" key="3">
    <source>
        <dbReference type="Pfam" id="PF05004"/>
    </source>
</evidence>
<dbReference type="STRING" id="1445577.A0A010RJT3"/>
<accession>A0A010RJT3</accession>
<gene>
    <name evidence="4" type="ORF">CFIO01_04484</name>
</gene>
<dbReference type="eggNOG" id="KOG2842">
    <property type="taxonomic scope" value="Eukaryota"/>
</dbReference>
<protein>
    <submittedName>
        <fullName evidence="4">IFRD domain-containing protein</fullName>
    </submittedName>
</protein>
<comment type="caution">
    <text evidence="4">The sequence shown here is derived from an EMBL/GenBank/DDBJ whole genome shotgun (WGS) entry which is preliminary data.</text>
</comment>
<dbReference type="EMBL" id="JARH01000663">
    <property type="protein sequence ID" value="EXF78139.1"/>
    <property type="molecule type" value="Genomic_DNA"/>
</dbReference>